<feature type="chain" id="PRO_5026711905" evidence="3">
    <location>
        <begin position="29"/>
        <end position="91"/>
    </location>
</feature>
<dbReference type="OrthoDB" id="406096at2759"/>
<evidence type="ECO:0000256" key="3">
    <source>
        <dbReference type="SAM" id="SignalP"/>
    </source>
</evidence>
<keyword evidence="3" id="KW-0732">Signal</keyword>
<gene>
    <name evidence="6" type="primary">LOC108505773</name>
</gene>
<dbReference type="SUPFAM" id="SSF57535">
    <property type="entry name" value="Complement control module/SCR domain"/>
    <property type="match status" value="1"/>
</dbReference>
<dbReference type="Pfam" id="PF00084">
    <property type="entry name" value="Sushi"/>
    <property type="match status" value="1"/>
</dbReference>
<evidence type="ECO:0000313" key="5">
    <source>
        <dbReference type="Proteomes" id="UP000504624"/>
    </source>
</evidence>
<dbReference type="Proteomes" id="UP000504624">
    <property type="component" value="Unplaced"/>
</dbReference>
<dbReference type="GeneID" id="108505773"/>
<evidence type="ECO:0000256" key="2">
    <source>
        <dbReference type="PROSITE-ProRule" id="PRU00302"/>
    </source>
</evidence>
<dbReference type="RefSeq" id="XP_017687563.1">
    <property type="nucleotide sequence ID" value="XM_017832074.1"/>
</dbReference>
<feature type="signal peptide" evidence="3">
    <location>
        <begin position="1"/>
        <end position="28"/>
    </location>
</feature>
<organism evidence="5 6">
    <name type="scientific">Lepidothrix coronata</name>
    <name type="common">blue-crowned manakin</name>
    <dbReference type="NCBI Taxonomy" id="321398"/>
    <lineage>
        <taxon>Eukaryota</taxon>
        <taxon>Metazoa</taxon>
        <taxon>Chordata</taxon>
        <taxon>Craniata</taxon>
        <taxon>Vertebrata</taxon>
        <taxon>Euteleostomi</taxon>
        <taxon>Archelosauria</taxon>
        <taxon>Archosauria</taxon>
        <taxon>Dinosauria</taxon>
        <taxon>Saurischia</taxon>
        <taxon>Theropoda</taxon>
        <taxon>Coelurosauria</taxon>
        <taxon>Aves</taxon>
        <taxon>Neognathae</taxon>
        <taxon>Neoaves</taxon>
        <taxon>Telluraves</taxon>
        <taxon>Australaves</taxon>
        <taxon>Passeriformes</taxon>
        <taxon>Pipridae</taxon>
        <taxon>Lepidothrix</taxon>
    </lineage>
</organism>
<dbReference type="InterPro" id="IPR035976">
    <property type="entry name" value="Sushi/SCR/CCP_sf"/>
</dbReference>
<proteinExistence type="predicted"/>
<dbReference type="AlphaFoldDB" id="A0A6J0ILN0"/>
<dbReference type="CDD" id="cd00033">
    <property type="entry name" value="CCP"/>
    <property type="match status" value="1"/>
</dbReference>
<dbReference type="Gene3D" id="2.10.70.10">
    <property type="entry name" value="Complement Module, domain 1"/>
    <property type="match status" value="1"/>
</dbReference>
<comment type="caution">
    <text evidence="2">Lacks conserved residue(s) required for the propagation of feature annotation.</text>
</comment>
<dbReference type="PROSITE" id="PS50923">
    <property type="entry name" value="SUSHI"/>
    <property type="match status" value="1"/>
</dbReference>
<dbReference type="InterPro" id="IPR000436">
    <property type="entry name" value="Sushi_SCR_CCP_dom"/>
</dbReference>
<feature type="domain" description="Sushi" evidence="4">
    <location>
        <begin position="28"/>
        <end position="91"/>
    </location>
</feature>
<reference evidence="6" key="1">
    <citation type="submission" date="2025-08" db="UniProtKB">
        <authorList>
            <consortium name="RefSeq"/>
        </authorList>
    </citation>
    <scope>IDENTIFICATION</scope>
</reference>
<dbReference type="SMART" id="SM00032">
    <property type="entry name" value="CCP"/>
    <property type="match status" value="1"/>
</dbReference>
<keyword evidence="1" id="KW-1015">Disulfide bond</keyword>
<evidence type="ECO:0000259" key="4">
    <source>
        <dbReference type="PROSITE" id="PS50923"/>
    </source>
</evidence>
<feature type="non-terminal residue" evidence="6">
    <location>
        <position position="91"/>
    </location>
</feature>
<protein>
    <submittedName>
        <fullName evidence="6">Complement decay-accelerating factor-like</fullName>
    </submittedName>
</protein>
<name>A0A6J0ILN0_9PASS</name>
<keyword evidence="5" id="KW-1185">Reference proteome</keyword>
<evidence type="ECO:0000256" key="1">
    <source>
        <dbReference type="ARBA" id="ARBA00023157"/>
    </source>
</evidence>
<evidence type="ECO:0000313" key="6">
    <source>
        <dbReference type="RefSeq" id="XP_017687563.1"/>
    </source>
</evidence>
<keyword evidence="2" id="KW-0768">Sushi</keyword>
<sequence>MGSGRCRSLLPALLLLLVLLLVLPSAWGDCGPLPNISHAEPTEDVKDKQSFSEGSTVRFVCVTGYTKRPFLSDAVQCLTNSQWSHLPEFCG</sequence>
<accession>A0A6J0ILN0</accession>